<evidence type="ECO:0000313" key="1">
    <source>
        <dbReference type="EMBL" id="HHS29793.1"/>
    </source>
</evidence>
<protein>
    <submittedName>
        <fullName evidence="1">DUF1641 domain-containing protein</fullName>
    </submittedName>
</protein>
<dbReference type="EMBL" id="DTGR01000139">
    <property type="protein sequence ID" value="HHS29793.1"/>
    <property type="molecule type" value="Genomic_DNA"/>
</dbReference>
<accession>A0A7V6A4D2</accession>
<name>A0A7V6A4D2_9BACT</name>
<dbReference type="Pfam" id="PF07849">
    <property type="entry name" value="DUF1641"/>
    <property type="match status" value="1"/>
</dbReference>
<reference evidence="1" key="1">
    <citation type="journal article" date="2020" name="mSystems">
        <title>Genome- and Community-Level Interaction Insights into Carbon Utilization and Element Cycling Functions of Hydrothermarchaeota in Hydrothermal Sediment.</title>
        <authorList>
            <person name="Zhou Z."/>
            <person name="Liu Y."/>
            <person name="Xu W."/>
            <person name="Pan J."/>
            <person name="Luo Z.H."/>
            <person name="Li M."/>
        </authorList>
    </citation>
    <scope>NUCLEOTIDE SEQUENCE [LARGE SCALE GENOMIC DNA]</scope>
    <source>
        <strain evidence="1">SpSt-767</strain>
    </source>
</reference>
<gene>
    <name evidence="1" type="ORF">ENV52_08845</name>
</gene>
<organism evidence="1">
    <name type="scientific">Desulfobacca acetoxidans</name>
    <dbReference type="NCBI Taxonomy" id="60893"/>
    <lineage>
        <taxon>Bacteria</taxon>
        <taxon>Pseudomonadati</taxon>
        <taxon>Thermodesulfobacteriota</taxon>
        <taxon>Desulfobaccia</taxon>
        <taxon>Desulfobaccales</taxon>
        <taxon>Desulfobaccaceae</taxon>
        <taxon>Desulfobacca</taxon>
    </lineage>
</organism>
<comment type="caution">
    <text evidence="1">The sequence shown here is derived from an EMBL/GenBank/DDBJ whole genome shotgun (WGS) entry which is preliminary data.</text>
</comment>
<dbReference type="InterPro" id="IPR012440">
    <property type="entry name" value="DUF1641"/>
</dbReference>
<proteinExistence type="predicted"/>
<sequence length="242" mass="27409">MSAEEQILERLARIEEKMEQFSVVADQLTNITNIFENFHDLGRDISLLSYPTVKVLTEELGEVETGFQLEDITFLFKRFLLSLRHIAWGLEQLENLVDWWQDMEPIMKIAVPHLIDVLEDLDQKGIFRGYQAMLQGYAKIAQKYGPEDIDLIADGIVSMHGVAKKFTDPKFIQFVEKFMDVPTQVNLEEAKPTGPMGLMWRMRSQESRRGLGVLAELTKALGKLANHNGNGKTPAAGEEGGE</sequence>
<dbReference type="AlphaFoldDB" id="A0A7V6A4D2"/>